<proteinExistence type="predicted"/>
<feature type="compositionally biased region" description="Gly residues" evidence="1">
    <location>
        <begin position="319"/>
        <end position="328"/>
    </location>
</feature>
<accession>A0A4D4KSZ0</accession>
<protein>
    <submittedName>
        <fullName evidence="2">Uncharacterized protein</fullName>
    </submittedName>
</protein>
<reference evidence="2 3" key="1">
    <citation type="journal article" date="2020" name="Int. J. Syst. Evol. Microbiol.">
        <title>Reclassification of Streptomyces castelarensis and Streptomyces sporoclivatus as later heterotypic synonyms of Streptomyces antimycoticus.</title>
        <authorList>
            <person name="Komaki H."/>
            <person name="Tamura T."/>
        </authorList>
    </citation>
    <scope>NUCLEOTIDE SEQUENCE [LARGE SCALE GENOMIC DNA]</scope>
    <source>
        <strain evidence="2 3">NBRC 13459</strain>
    </source>
</reference>
<dbReference type="AlphaFoldDB" id="A0A4D4KSZ0"/>
<comment type="caution">
    <text evidence="2">The sequence shown here is derived from an EMBL/GenBank/DDBJ whole genome shotgun (WGS) entry which is preliminary data.</text>
</comment>
<evidence type="ECO:0000313" key="3">
    <source>
        <dbReference type="Proteomes" id="UP000301309"/>
    </source>
</evidence>
<name>A0A4D4KSZ0_STRVO</name>
<feature type="region of interest" description="Disordered" evidence="1">
    <location>
        <begin position="315"/>
        <end position="366"/>
    </location>
</feature>
<organism evidence="2 3">
    <name type="scientific">Streptomyces violaceusniger</name>
    <dbReference type="NCBI Taxonomy" id="68280"/>
    <lineage>
        <taxon>Bacteria</taxon>
        <taxon>Bacillati</taxon>
        <taxon>Actinomycetota</taxon>
        <taxon>Actinomycetes</taxon>
        <taxon>Kitasatosporales</taxon>
        <taxon>Streptomycetaceae</taxon>
        <taxon>Streptomyces</taxon>
        <taxon>Streptomyces violaceusniger group</taxon>
    </lineage>
</organism>
<evidence type="ECO:0000313" key="2">
    <source>
        <dbReference type="EMBL" id="GDY51304.1"/>
    </source>
</evidence>
<feature type="compositionally biased region" description="Polar residues" evidence="1">
    <location>
        <begin position="345"/>
        <end position="356"/>
    </location>
</feature>
<feature type="region of interest" description="Disordered" evidence="1">
    <location>
        <begin position="202"/>
        <end position="235"/>
    </location>
</feature>
<sequence>MPVGEFGGDEIAAAARSLGVGDGLGGGGDPLREFGGTRPLLRAARGQPPGERTGAALGARVHPARLLTPLRGVRDALEQIERTGGEVALGGQLGAAAQLVGEAVDEVGEPVGVAGVGDGAQQQVGEVGVVLDREEPGGLALVGVHLPLVAEEFGVEAELAEVFVPALVDLHPDHVQMRVRLAGLRKGVTEALHGAAAAACGGGALDGGPHRRGLGDRQRVQAHSGAGPEGVPRLGELPRVVGDLTAAPFADLADNDGLTGDGVLPLQRDMPAVVGEQELAQHTGAGAAQGVAMAGQHHREDQLEQDGLTAAVLQEEHPGGGGRRGGPTGSSSKNSAWVGAGLGTGSPTPRRSSTVSAYRAPAGPME</sequence>
<gene>
    <name evidence="2" type="ORF">SVIO_019270</name>
</gene>
<dbReference type="Proteomes" id="UP000301309">
    <property type="component" value="Unassembled WGS sequence"/>
</dbReference>
<keyword evidence="3" id="KW-1185">Reference proteome</keyword>
<evidence type="ECO:0000256" key="1">
    <source>
        <dbReference type="SAM" id="MobiDB-lite"/>
    </source>
</evidence>
<dbReference type="EMBL" id="BJHW01000001">
    <property type="protein sequence ID" value="GDY51304.1"/>
    <property type="molecule type" value="Genomic_DNA"/>
</dbReference>